<dbReference type="EMBL" id="MEIA01000182">
    <property type="protein sequence ID" value="OJF13004.1"/>
    <property type="molecule type" value="Genomic_DNA"/>
</dbReference>
<comment type="caution">
    <text evidence="2">The sequence shown here is derived from an EMBL/GenBank/DDBJ whole genome shotgun (WGS) entry which is preliminary data.</text>
</comment>
<reference evidence="2 3" key="1">
    <citation type="submission" date="2016-09" db="EMBL/GenBank/DDBJ databases">
        <title>Couchioplanes caeruleus draft genome sequence.</title>
        <authorList>
            <person name="Sheehan J."/>
            <person name="Caffrey P."/>
        </authorList>
    </citation>
    <scope>NUCLEOTIDE SEQUENCE [LARGE SCALE GENOMIC DNA]</scope>
    <source>
        <strain evidence="2 3">DSM 43634</strain>
    </source>
</reference>
<dbReference type="Proteomes" id="UP000182486">
    <property type="component" value="Unassembled WGS sequence"/>
</dbReference>
<name>A0A1K0GPF5_9ACTN</name>
<dbReference type="AlphaFoldDB" id="A0A1K0GPF5"/>
<protein>
    <submittedName>
        <fullName evidence="2">Uncharacterized protein</fullName>
    </submittedName>
</protein>
<evidence type="ECO:0000313" key="2">
    <source>
        <dbReference type="EMBL" id="OJF13004.1"/>
    </source>
</evidence>
<feature type="region of interest" description="Disordered" evidence="1">
    <location>
        <begin position="85"/>
        <end position="104"/>
    </location>
</feature>
<gene>
    <name evidence="2" type="ORF">BG844_17695</name>
</gene>
<evidence type="ECO:0000256" key="1">
    <source>
        <dbReference type="SAM" id="MobiDB-lite"/>
    </source>
</evidence>
<accession>A0A1K0GPF5</accession>
<keyword evidence="3" id="KW-1185">Reference proteome</keyword>
<sequence>MHDSVYDLAGDDPRIAKFLRTALTQLADNPDPPLREMAQGVLDGHVDLRQAATSDAYAASFNEGSRAFWSYYDNLDETERQELARTGKHQLDTLLDGPDLSPTT</sequence>
<evidence type="ECO:0000313" key="3">
    <source>
        <dbReference type="Proteomes" id="UP000182486"/>
    </source>
</evidence>
<dbReference type="RefSeq" id="WP_071806441.1">
    <property type="nucleotide sequence ID" value="NZ_MEIA01000182.1"/>
</dbReference>
<proteinExistence type="predicted"/>
<organism evidence="2 3">
    <name type="scientific">Couchioplanes caeruleus subsp. caeruleus</name>
    <dbReference type="NCBI Taxonomy" id="56427"/>
    <lineage>
        <taxon>Bacteria</taxon>
        <taxon>Bacillati</taxon>
        <taxon>Actinomycetota</taxon>
        <taxon>Actinomycetes</taxon>
        <taxon>Micromonosporales</taxon>
        <taxon>Micromonosporaceae</taxon>
        <taxon>Couchioplanes</taxon>
    </lineage>
</organism>